<comment type="caution">
    <text evidence="7">The sequence shown here is derived from an EMBL/GenBank/DDBJ whole genome shotgun (WGS) entry which is preliminary data.</text>
</comment>
<protein>
    <recommendedName>
        <fullName evidence="9">RRM domain-containing protein</fullName>
    </recommendedName>
</protein>
<sequence length="316" mass="34257">MGSDATTMREVEPGNKTGVYYITISNLPFNTQWKDLKDYVRTVCDVDYAEVFNASTHAWVRIIGHDEFRKAFALLNGGLFNGRYLVADGRNEKEKISIRTLINWSPGSPSTMSVDGGVRLDYFTANGGTPLDEGMERLGMTGADSYYRTDGYGAGAYSMAGYPNSGESGGYNQGTHSDMYGRGFVSSHCFSDAEYRSGPDGHAWDYGSSGYGYPEAVSPKPSKSHSNKKAKGQGSSGEGGGSSKAKSKSKDKAKAKAENSWDSKEHGSSKKAKDKMTATSSKSLLPPVPVIVDGSSNKRTVDDKESKKKEERKKKK</sequence>
<keyword evidence="3" id="KW-0677">Repeat</keyword>
<dbReference type="GO" id="GO:0005634">
    <property type="term" value="C:nucleus"/>
    <property type="evidence" value="ECO:0007669"/>
    <property type="project" value="UniProtKB-SubCell"/>
</dbReference>
<organism evidence="7 8">
    <name type="scientific">Pseudallescheria apiosperma</name>
    <name type="common">Scedosporium apiospermum</name>
    <dbReference type="NCBI Taxonomy" id="563466"/>
    <lineage>
        <taxon>Eukaryota</taxon>
        <taxon>Fungi</taxon>
        <taxon>Dikarya</taxon>
        <taxon>Ascomycota</taxon>
        <taxon>Pezizomycotina</taxon>
        <taxon>Sordariomycetes</taxon>
        <taxon>Hypocreomycetidae</taxon>
        <taxon>Microascales</taxon>
        <taxon>Microascaceae</taxon>
        <taxon>Scedosporium</taxon>
    </lineage>
</organism>
<dbReference type="PANTHER" id="PTHR23003">
    <property type="entry name" value="RNA RECOGNITION MOTIF RRM DOMAIN CONTAINING PROTEIN"/>
    <property type="match status" value="1"/>
</dbReference>
<dbReference type="GeneID" id="27724445"/>
<dbReference type="GO" id="GO:0003729">
    <property type="term" value="F:mRNA binding"/>
    <property type="evidence" value="ECO:0007669"/>
    <property type="project" value="TreeGrafter"/>
</dbReference>
<evidence type="ECO:0000256" key="4">
    <source>
        <dbReference type="ARBA" id="ARBA00022884"/>
    </source>
</evidence>
<dbReference type="GO" id="GO:0005737">
    <property type="term" value="C:cytoplasm"/>
    <property type="evidence" value="ECO:0007669"/>
    <property type="project" value="TreeGrafter"/>
</dbReference>
<reference evidence="7 8" key="1">
    <citation type="journal article" date="2014" name="Genome Announc.">
        <title>Draft genome sequence of the pathogenic fungus Scedosporium apiospermum.</title>
        <authorList>
            <person name="Vandeputte P."/>
            <person name="Ghamrawi S."/>
            <person name="Rechenmann M."/>
            <person name="Iltis A."/>
            <person name="Giraud S."/>
            <person name="Fleury M."/>
            <person name="Thornton C."/>
            <person name="Delhaes L."/>
            <person name="Meyer W."/>
            <person name="Papon N."/>
            <person name="Bouchara J.P."/>
        </authorList>
    </citation>
    <scope>NUCLEOTIDE SEQUENCE [LARGE SCALE GENOMIC DNA]</scope>
    <source>
        <strain evidence="7 8">IHEM 14462</strain>
    </source>
</reference>
<dbReference type="GO" id="GO:0006397">
    <property type="term" value="P:mRNA processing"/>
    <property type="evidence" value="ECO:0007669"/>
    <property type="project" value="UniProtKB-KW"/>
</dbReference>
<name>A0A084G6G5_PSEDA</name>
<evidence type="ECO:0008006" key="9">
    <source>
        <dbReference type="Google" id="ProtNLM"/>
    </source>
</evidence>
<evidence type="ECO:0000256" key="5">
    <source>
        <dbReference type="ARBA" id="ARBA00023242"/>
    </source>
</evidence>
<keyword evidence="4" id="KW-0694">RNA-binding</keyword>
<dbReference type="OrthoDB" id="610462at2759"/>
<keyword evidence="5" id="KW-0539">Nucleus</keyword>
<feature type="compositionally biased region" description="Basic and acidic residues" evidence="6">
    <location>
        <begin position="299"/>
        <end position="309"/>
    </location>
</feature>
<feature type="compositionally biased region" description="Basic and acidic residues" evidence="6">
    <location>
        <begin position="248"/>
        <end position="268"/>
    </location>
</feature>
<dbReference type="SUPFAM" id="SSF54928">
    <property type="entry name" value="RNA-binding domain, RBD"/>
    <property type="match status" value="1"/>
</dbReference>
<dbReference type="VEuPathDB" id="FungiDB:SAPIO_CDS5373"/>
<comment type="subcellular location">
    <subcellularLocation>
        <location evidence="1">Nucleus</location>
    </subcellularLocation>
</comment>
<evidence type="ECO:0000313" key="8">
    <source>
        <dbReference type="Proteomes" id="UP000028545"/>
    </source>
</evidence>
<gene>
    <name evidence="7" type="ORF">SAPIO_CDS5373</name>
</gene>
<keyword evidence="2" id="KW-0507">mRNA processing</keyword>
<dbReference type="Gene3D" id="3.30.70.330">
    <property type="match status" value="1"/>
</dbReference>
<dbReference type="Proteomes" id="UP000028545">
    <property type="component" value="Unassembled WGS sequence"/>
</dbReference>
<dbReference type="KEGG" id="sapo:SAPIO_CDS5373"/>
<keyword evidence="8" id="KW-1185">Reference proteome</keyword>
<dbReference type="EMBL" id="JOWA01000098">
    <property type="protein sequence ID" value="KEZ42927.1"/>
    <property type="molecule type" value="Genomic_DNA"/>
</dbReference>
<dbReference type="AlphaFoldDB" id="A0A084G6G5"/>
<evidence type="ECO:0000256" key="1">
    <source>
        <dbReference type="ARBA" id="ARBA00004123"/>
    </source>
</evidence>
<dbReference type="PANTHER" id="PTHR23003:SF62">
    <property type="entry name" value="SERINE_ARGININE (SR)-TYPE SHUTTLING MRNA BINDING PROTEIN NPL3"/>
    <property type="match status" value="1"/>
</dbReference>
<dbReference type="RefSeq" id="XP_016642726.1">
    <property type="nucleotide sequence ID" value="XM_016787711.1"/>
</dbReference>
<dbReference type="InterPro" id="IPR035979">
    <property type="entry name" value="RBD_domain_sf"/>
</dbReference>
<evidence type="ECO:0000256" key="6">
    <source>
        <dbReference type="SAM" id="MobiDB-lite"/>
    </source>
</evidence>
<dbReference type="InterPro" id="IPR012677">
    <property type="entry name" value="Nucleotide-bd_a/b_plait_sf"/>
</dbReference>
<accession>A0A084G6G5</accession>
<dbReference type="InterPro" id="IPR050374">
    <property type="entry name" value="RRT5_SRSF_SR"/>
</dbReference>
<feature type="region of interest" description="Disordered" evidence="6">
    <location>
        <begin position="215"/>
        <end position="316"/>
    </location>
</feature>
<feature type="compositionally biased region" description="Basic residues" evidence="6">
    <location>
        <begin position="222"/>
        <end position="231"/>
    </location>
</feature>
<evidence type="ECO:0000256" key="3">
    <source>
        <dbReference type="ARBA" id="ARBA00022737"/>
    </source>
</evidence>
<dbReference type="HOGENOM" id="CLU_880427_0_0_1"/>
<evidence type="ECO:0000313" key="7">
    <source>
        <dbReference type="EMBL" id="KEZ42927.1"/>
    </source>
</evidence>
<evidence type="ECO:0000256" key="2">
    <source>
        <dbReference type="ARBA" id="ARBA00022664"/>
    </source>
</evidence>
<dbReference type="OMA" id="THAWVRI"/>
<proteinExistence type="predicted"/>